<evidence type="ECO:0000259" key="9">
    <source>
        <dbReference type="Pfam" id="PF22744"/>
    </source>
</evidence>
<evidence type="ECO:0000256" key="6">
    <source>
        <dbReference type="SAM" id="Phobius"/>
    </source>
</evidence>
<evidence type="ECO:0000256" key="2">
    <source>
        <dbReference type="ARBA" id="ARBA00022475"/>
    </source>
</evidence>
<protein>
    <submittedName>
        <fullName evidence="10">PspC domain-containing protein</fullName>
    </submittedName>
</protein>
<evidence type="ECO:0000313" key="11">
    <source>
        <dbReference type="Proteomes" id="UP001163328"/>
    </source>
</evidence>
<name>A0ABY6LVE9_9FLAO</name>
<sequence length="528" mass="60101">MNKTVNINVGGLFFHIDENAYIKLNNYLKAIKASLAEDSKEEVMNDIEIRISEIFTSRIKQDKQVVNLLDIEYVIDIMGQPEDYIIEEDFVKPEQPNYDTESFNKKLYRDEDEGKIGGVCAGLGHYFGIDSIWIRLLFIFLFFVTAGTSLLIYFILWVIVPKAITTSEKLQMKGQPINISNIEKKIKESFDSEELNRKSKNVVSGIESFLKKTFYVISKFFGVFLLFISIVSLGGILIFGGTLMLASASLIDTVAVFDIPFESMTLFWFALLTTLTSGIPFLFLILFSFKILNPNFKTFGRYTTLSLLIIWFLSILGWIAFGIRQGAQEQYVGRVTEKMELNLSPTDTLLVNFNNNSFYSAEENPSYSGKVMLNENGEKVLYSNRVELIFKETDATPYVLIEKNARAAEIGEATKIATDIRFNTQVNQTSILADNYYTSDNKNKKNRKSVKLYVYVPKNTVIKMNKEARNFSNTFLNSNQKSDAPLFSFDSNNLLTCVNCETIIDPVFKPNQPTNLEFEIDSILNATN</sequence>
<dbReference type="InterPro" id="IPR054321">
    <property type="entry name" value="PspC-rel_TM"/>
</dbReference>
<dbReference type="EMBL" id="CP081495">
    <property type="protein sequence ID" value="UYW00307.1"/>
    <property type="molecule type" value="Genomic_DNA"/>
</dbReference>
<evidence type="ECO:0000313" key="10">
    <source>
        <dbReference type="EMBL" id="UYW00307.1"/>
    </source>
</evidence>
<feature type="transmembrane region" description="Helical" evidence="6">
    <location>
        <begin position="132"/>
        <end position="160"/>
    </location>
</feature>
<dbReference type="Proteomes" id="UP001163328">
    <property type="component" value="Chromosome"/>
</dbReference>
<feature type="transmembrane region" description="Helical" evidence="6">
    <location>
        <begin position="220"/>
        <end position="246"/>
    </location>
</feature>
<dbReference type="PANTHER" id="PTHR33885:SF3">
    <property type="entry name" value="PHAGE SHOCK PROTEIN C"/>
    <property type="match status" value="1"/>
</dbReference>
<gene>
    <name evidence="10" type="ORF">K5I29_06900</name>
</gene>
<accession>A0ABY6LVE9</accession>
<keyword evidence="11" id="KW-1185">Reference proteome</keyword>
<feature type="domain" description="PspC-related transmembrane region" evidence="8">
    <location>
        <begin position="195"/>
        <end position="328"/>
    </location>
</feature>
<evidence type="ECO:0000259" key="8">
    <source>
        <dbReference type="Pfam" id="PF22571"/>
    </source>
</evidence>
<dbReference type="Pfam" id="PF04024">
    <property type="entry name" value="PspC"/>
    <property type="match status" value="1"/>
</dbReference>
<evidence type="ECO:0000256" key="1">
    <source>
        <dbReference type="ARBA" id="ARBA00004162"/>
    </source>
</evidence>
<dbReference type="Pfam" id="PF22744">
    <property type="entry name" value="Toast-rack_PspC-Cterm"/>
    <property type="match status" value="1"/>
</dbReference>
<dbReference type="PANTHER" id="PTHR33885">
    <property type="entry name" value="PHAGE SHOCK PROTEIN C"/>
    <property type="match status" value="1"/>
</dbReference>
<comment type="subcellular location">
    <subcellularLocation>
        <location evidence="1">Cell membrane</location>
        <topology evidence="1">Single-pass membrane protein</topology>
    </subcellularLocation>
</comment>
<reference evidence="10" key="1">
    <citation type="submission" date="2021-08" db="EMBL/GenBank/DDBJ databases">
        <title>Flavobacterium sp. strain CC-SYL302.</title>
        <authorList>
            <person name="Lin S.-Y."/>
            <person name="Lee T.-H."/>
            <person name="Young C.-C."/>
        </authorList>
    </citation>
    <scope>NUCLEOTIDE SEQUENCE</scope>
    <source>
        <strain evidence="10">CC-SYL302</strain>
    </source>
</reference>
<evidence type="ECO:0000256" key="3">
    <source>
        <dbReference type="ARBA" id="ARBA00022692"/>
    </source>
</evidence>
<evidence type="ECO:0000256" key="4">
    <source>
        <dbReference type="ARBA" id="ARBA00022989"/>
    </source>
</evidence>
<feature type="domain" description="Phage shock protein PspC N-terminal" evidence="7">
    <location>
        <begin position="105"/>
        <end position="163"/>
    </location>
</feature>
<evidence type="ECO:0000259" key="7">
    <source>
        <dbReference type="Pfam" id="PF04024"/>
    </source>
</evidence>
<dbReference type="RefSeq" id="WP_264431919.1">
    <property type="nucleotide sequence ID" value="NZ_CP081495.1"/>
</dbReference>
<dbReference type="InterPro" id="IPR054319">
    <property type="entry name" value="PspC-rel_ToastRack"/>
</dbReference>
<feature type="transmembrane region" description="Helical" evidence="6">
    <location>
        <begin position="299"/>
        <end position="321"/>
    </location>
</feature>
<keyword evidence="5 6" id="KW-0472">Membrane</keyword>
<keyword evidence="2" id="KW-1003">Cell membrane</keyword>
<evidence type="ECO:0000256" key="5">
    <source>
        <dbReference type="ARBA" id="ARBA00023136"/>
    </source>
</evidence>
<dbReference type="InterPro" id="IPR052027">
    <property type="entry name" value="PspC"/>
</dbReference>
<dbReference type="InterPro" id="IPR007168">
    <property type="entry name" value="Phageshock_PspC_N"/>
</dbReference>
<organism evidence="10 11">
    <name type="scientific">Flavobacterium agricola</name>
    <dbReference type="NCBI Taxonomy" id="2870839"/>
    <lineage>
        <taxon>Bacteria</taxon>
        <taxon>Pseudomonadati</taxon>
        <taxon>Bacteroidota</taxon>
        <taxon>Flavobacteriia</taxon>
        <taxon>Flavobacteriales</taxon>
        <taxon>Flavobacteriaceae</taxon>
        <taxon>Flavobacterium</taxon>
    </lineage>
</organism>
<keyword evidence="4 6" id="KW-1133">Transmembrane helix</keyword>
<dbReference type="Pfam" id="PF22571">
    <property type="entry name" value="LiaI-LiaF-TM_PspC"/>
    <property type="match status" value="1"/>
</dbReference>
<proteinExistence type="predicted"/>
<feature type="transmembrane region" description="Helical" evidence="6">
    <location>
        <begin position="266"/>
        <end position="287"/>
    </location>
</feature>
<keyword evidence="3 6" id="KW-0812">Transmembrane</keyword>
<feature type="domain" description="PspC-related ToastRack" evidence="9">
    <location>
        <begin position="373"/>
        <end position="501"/>
    </location>
</feature>